<dbReference type="RefSeq" id="XP_018071868.1">
    <property type="nucleotide sequence ID" value="XM_018208280.1"/>
</dbReference>
<dbReference type="AlphaFoldDB" id="A0A194XBH3"/>
<organism evidence="2 3">
    <name type="scientific">Mollisia scopiformis</name>
    <name type="common">Conifer needle endophyte fungus</name>
    <name type="synonym">Phialocephala scopiformis</name>
    <dbReference type="NCBI Taxonomy" id="149040"/>
    <lineage>
        <taxon>Eukaryota</taxon>
        <taxon>Fungi</taxon>
        <taxon>Dikarya</taxon>
        <taxon>Ascomycota</taxon>
        <taxon>Pezizomycotina</taxon>
        <taxon>Leotiomycetes</taxon>
        <taxon>Helotiales</taxon>
        <taxon>Mollisiaceae</taxon>
        <taxon>Mollisia</taxon>
    </lineage>
</organism>
<sequence>MEVATVASCQRPSLYSVHLTVLEALVARVSPIVMFYLHIKITGRFIYFPSAGLWKFWLRSISLFVVFTSSQRESWNC</sequence>
<protein>
    <submittedName>
        <fullName evidence="2">Uncharacterized protein</fullName>
    </submittedName>
</protein>
<keyword evidence="3" id="KW-1185">Reference proteome</keyword>
<accession>A0A194XBH3</accession>
<feature type="transmembrane region" description="Helical" evidence="1">
    <location>
        <begin position="21"/>
        <end position="39"/>
    </location>
</feature>
<dbReference type="Proteomes" id="UP000070700">
    <property type="component" value="Unassembled WGS sequence"/>
</dbReference>
<gene>
    <name evidence="2" type="ORF">LY89DRAFT_54892</name>
</gene>
<feature type="transmembrane region" description="Helical" evidence="1">
    <location>
        <begin position="45"/>
        <end position="67"/>
    </location>
</feature>
<dbReference type="InParanoid" id="A0A194XBH3"/>
<dbReference type="EMBL" id="KQ947414">
    <property type="protein sequence ID" value="KUJ17513.1"/>
    <property type="molecule type" value="Genomic_DNA"/>
</dbReference>
<evidence type="ECO:0000313" key="2">
    <source>
        <dbReference type="EMBL" id="KUJ17513.1"/>
    </source>
</evidence>
<dbReference type="KEGG" id="psco:LY89DRAFT_54892"/>
<name>A0A194XBH3_MOLSC</name>
<dbReference type="GeneID" id="28818006"/>
<keyword evidence="1" id="KW-0472">Membrane</keyword>
<reference evidence="2 3" key="1">
    <citation type="submission" date="2015-10" db="EMBL/GenBank/DDBJ databases">
        <title>Full genome of DAOMC 229536 Phialocephala scopiformis, a fungal endophyte of spruce producing the potent anti-insectan compound rugulosin.</title>
        <authorList>
            <consortium name="DOE Joint Genome Institute"/>
            <person name="Walker A.K."/>
            <person name="Frasz S.L."/>
            <person name="Seifert K.A."/>
            <person name="Miller J.D."/>
            <person name="Mondo S.J."/>
            <person name="Labutti K."/>
            <person name="Lipzen A."/>
            <person name="Dockter R."/>
            <person name="Kennedy M."/>
            <person name="Grigoriev I.V."/>
            <person name="Spatafora J.W."/>
        </authorList>
    </citation>
    <scope>NUCLEOTIDE SEQUENCE [LARGE SCALE GENOMIC DNA]</scope>
    <source>
        <strain evidence="2 3">CBS 120377</strain>
    </source>
</reference>
<proteinExistence type="predicted"/>
<evidence type="ECO:0000313" key="3">
    <source>
        <dbReference type="Proteomes" id="UP000070700"/>
    </source>
</evidence>
<keyword evidence="1" id="KW-1133">Transmembrane helix</keyword>
<evidence type="ECO:0000256" key="1">
    <source>
        <dbReference type="SAM" id="Phobius"/>
    </source>
</evidence>
<keyword evidence="1" id="KW-0812">Transmembrane</keyword>